<comment type="catalytic activity">
    <reaction evidence="6 8">
        <text>(sulfur carrier)-H + L-cysteine = (sulfur carrier)-SH + L-alanine</text>
        <dbReference type="Rhea" id="RHEA:43892"/>
        <dbReference type="Rhea" id="RHEA-COMP:14737"/>
        <dbReference type="Rhea" id="RHEA-COMP:14739"/>
        <dbReference type="ChEBI" id="CHEBI:29917"/>
        <dbReference type="ChEBI" id="CHEBI:35235"/>
        <dbReference type="ChEBI" id="CHEBI:57972"/>
        <dbReference type="ChEBI" id="CHEBI:64428"/>
        <dbReference type="EC" id="2.8.1.7"/>
    </reaction>
</comment>
<evidence type="ECO:0000256" key="4">
    <source>
        <dbReference type="ARBA" id="ARBA00022679"/>
    </source>
</evidence>
<dbReference type="GO" id="GO:0030170">
    <property type="term" value="F:pyridoxal phosphate binding"/>
    <property type="evidence" value="ECO:0007669"/>
    <property type="project" value="UniProtKB-UniRule"/>
</dbReference>
<evidence type="ECO:0000256" key="3">
    <source>
        <dbReference type="ARBA" id="ARBA00012239"/>
    </source>
</evidence>
<evidence type="ECO:0000256" key="7">
    <source>
        <dbReference type="RuleBase" id="RU004504"/>
    </source>
</evidence>
<organism evidence="10 11">
    <name type="scientific">Flavobacterium degerlachei</name>
    <dbReference type="NCBI Taxonomy" id="229203"/>
    <lineage>
        <taxon>Bacteria</taxon>
        <taxon>Pseudomonadati</taxon>
        <taxon>Bacteroidota</taxon>
        <taxon>Flavobacteriia</taxon>
        <taxon>Flavobacteriales</taxon>
        <taxon>Flavobacteriaceae</taxon>
        <taxon>Flavobacterium</taxon>
    </lineage>
</organism>
<dbReference type="SUPFAM" id="SSF53383">
    <property type="entry name" value="PLP-dependent transferases"/>
    <property type="match status" value="1"/>
</dbReference>
<evidence type="ECO:0000259" key="9">
    <source>
        <dbReference type="Pfam" id="PF00266"/>
    </source>
</evidence>
<dbReference type="EC" id="2.8.1.7" evidence="3 8"/>
<protein>
    <recommendedName>
        <fullName evidence="3 8">Cysteine desulfurase</fullName>
        <ecNumber evidence="3 8">2.8.1.7</ecNumber>
    </recommendedName>
</protein>
<dbReference type="PANTHER" id="PTHR43586:SF8">
    <property type="entry name" value="CYSTEINE DESULFURASE 1, CHLOROPLASTIC"/>
    <property type="match status" value="1"/>
</dbReference>
<evidence type="ECO:0000313" key="10">
    <source>
        <dbReference type="EMBL" id="SDW15720.1"/>
    </source>
</evidence>
<accession>A0A1H2R9B1</accession>
<keyword evidence="4 8" id="KW-0808">Transferase</keyword>
<dbReference type="OrthoDB" id="9804366at2"/>
<comment type="function">
    <text evidence="8">Catalyzes the removal of elemental sulfur and selenium atoms from L-cysteine, L-cystine, L-selenocysteine, and L-selenocystine to produce L-alanine.</text>
</comment>
<comment type="similarity">
    <text evidence="2 8">Belongs to the class-V pyridoxal-phosphate-dependent aminotransferase family. Csd subfamily.</text>
</comment>
<evidence type="ECO:0000256" key="2">
    <source>
        <dbReference type="ARBA" id="ARBA00010447"/>
    </source>
</evidence>
<evidence type="ECO:0000256" key="6">
    <source>
        <dbReference type="ARBA" id="ARBA00050776"/>
    </source>
</evidence>
<dbReference type="Proteomes" id="UP000198569">
    <property type="component" value="Unassembled WGS sequence"/>
</dbReference>
<keyword evidence="10" id="KW-0456">Lyase</keyword>
<dbReference type="InterPro" id="IPR010970">
    <property type="entry name" value="Cys_dSase_SufS"/>
</dbReference>
<evidence type="ECO:0000256" key="8">
    <source>
        <dbReference type="RuleBase" id="RU004506"/>
    </source>
</evidence>
<dbReference type="InterPro" id="IPR015424">
    <property type="entry name" value="PyrdxlP-dep_Trfase"/>
</dbReference>
<dbReference type="Gene3D" id="3.40.640.10">
    <property type="entry name" value="Type I PLP-dependent aspartate aminotransferase-like (Major domain)"/>
    <property type="match status" value="1"/>
</dbReference>
<proteinExistence type="inferred from homology"/>
<dbReference type="AlphaFoldDB" id="A0A1H2R9B1"/>
<dbReference type="EMBL" id="FNMV01000001">
    <property type="protein sequence ID" value="SDW15720.1"/>
    <property type="molecule type" value="Genomic_DNA"/>
</dbReference>
<dbReference type="InterPro" id="IPR015422">
    <property type="entry name" value="PyrdxlP-dep_Trfase_small"/>
</dbReference>
<dbReference type="GO" id="GO:0006534">
    <property type="term" value="P:cysteine metabolic process"/>
    <property type="evidence" value="ECO:0007669"/>
    <property type="project" value="UniProtKB-UniRule"/>
</dbReference>
<dbReference type="Pfam" id="PF00266">
    <property type="entry name" value="Aminotran_5"/>
    <property type="match status" value="1"/>
</dbReference>
<name>A0A1H2R9B1_9FLAO</name>
<evidence type="ECO:0000313" key="11">
    <source>
        <dbReference type="Proteomes" id="UP000198569"/>
    </source>
</evidence>
<dbReference type="Gene3D" id="3.90.1150.10">
    <property type="entry name" value="Aspartate Aminotransferase, domain 1"/>
    <property type="match status" value="1"/>
</dbReference>
<dbReference type="InterPro" id="IPR000192">
    <property type="entry name" value="Aminotrans_V_dom"/>
</dbReference>
<dbReference type="GO" id="GO:0016829">
    <property type="term" value="F:lyase activity"/>
    <property type="evidence" value="ECO:0007669"/>
    <property type="project" value="UniProtKB-KW"/>
</dbReference>
<feature type="domain" description="Aminotransferase class V" evidence="9">
    <location>
        <begin position="24"/>
        <end position="391"/>
    </location>
</feature>
<dbReference type="InterPro" id="IPR015421">
    <property type="entry name" value="PyrdxlP-dep_Trfase_major"/>
</dbReference>
<keyword evidence="11" id="KW-1185">Reference proteome</keyword>
<keyword evidence="5 8" id="KW-0663">Pyridoxal phosphate</keyword>
<sequence length="404" mass="44448">MLDINKIRADFPILTQKVNGKPLVYFDNGATSQKPQVVIDAISKYYQEINANIHRGVHTLSQLATDAYELSRGKIQDHINAEFTHEVLFTSGTTFGINLVANGFASILKPGDEVLVSSLEHHSNIVPWQMLCEKTGATLKVIPMNDNGELIMEAFDKLLSDKTKIVTVNHISNALGTVNPIKYMIDKAHEFGAAVLIDGAQAVPHVKPDVQALDCDFYVFSGHKMCGPTGIGILYGKEAWLNKLPPYQGGGEMIKEVTFEKTTYAELPHKFEAGTPNIAGGIVLGAAVDYMNSIGFENIQKQELELLEYGTQRLLEIEGLKIYGTAATKTSVISFNIEGIHPYDIGTIIDKLGIAVRTGHHCAQPIMNYFKIPGTIRASFSFYNTKEEIDAMVEAIKRAKTMLS</sequence>
<dbReference type="RefSeq" id="WP_091428889.1">
    <property type="nucleotide sequence ID" value="NZ_FNMV01000001.1"/>
</dbReference>
<dbReference type="CDD" id="cd06453">
    <property type="entry name" value="SufS_like"/>
    <property type="match status" value="1"/>
</dbReference>
<reference evidence="11" key="1">
    <citation type="submission" date="2016-10" db="EMBL/GenBank/DDBJ databases">
        <authorList>
            <person name="Varghese N."/>
            <person name="Submissions S."/>
        </authorList>
    </citation>
    <scope>NUCLEOTIDE SEQUENCE [LARGE SCALE GENOMIC DNA]</scope>
    <source>
        <strain evidence="11">DSM 15718</strain>
    </source>
</reference>
<comment type="cofactor">
    <cofactor evidence="1 7">
        <name>pyridoxal 5'-phosphate</name>
        <dbReference type="ChEBI" id="CHEBI:597326"/>
    </cofactor>
</comment>
<dbReference type="PANTHER" id="PTHR43586">
    <property type="entry name" value="CYSTEINE DESULFURASE"/>
    <property type="match status" value="1"/>
</dbReference>
<dbReference type="NCBIfam" id="TIGR01979">
    <property type="entry name" value="sufS"/>
    <property type="match status" value="1"/>
</dbReference>
<dbReference type="InterPro" id="IPR020578">
    <property type="entry name" value="Aminotrans_V_PyrdxlP_BS"/>
</dbReference>
<evidence type="ECO:0000256" key="1">
    <source>
        <dbReference type="ARBA" id="ARBA00001933"/>
    </source>
</evidence>
<dbReference type="GO" id="GO:0031071">
    <property type="term" value="F:cysteine desulfurase activity"/>
    <property type="evidence" value="ECO:0007669"/>
    <property type="project" value="UniProtKB-UniRule"/>
</dbReference>
<dbReference type="STRING" id="229203.SAMN05444338_101362"/>
<gene>
    <name evidence="10" type="ORF">SAMN05444338_101362</name>
</gene>
<evidence type="ECO:0000256" key="5">
    <source>
        <dbReference type="ARBA" id="ARBA00022898"/>
    </source>
</evidence>
<dbReference type="PROSITE" id="PS00595">
    <property type="entry name" value="AA_TRANSFER_CLASS_5"/>
    <property type="match status" value="1"/>
</dbReference>